<keyword evidence="5" id="KW-0687">Ribonucleoprotein</keyword>
<dbReference type="EMBL" id="NWUJ01000005">
    <property type="protein sequence ID" value="PFH35022.1"/>
    <property type="molecule type" value="Genomic_DNA"/>
</dbReference>
<evidence type="ECO:0000256" key="2">
    <source>
        <dbReference type="ARBA" id="ARBA00009864"/>
    </source>
</evidence>
<evidence type="ECO:0000313" key="8">
    <source>
        <dbReference type="EMBL" id="PFH35022.1"/>
    </source>
</evidence>
<dbReference type="KEGG" id="bbes:BESB_059090"/>
<evidence type="ECO:0000256" key="7">
    <source>
        <dbReference type="SAM" id="MobiDB-lite"/>
    </source>
</evidence>
<evidence type="ECO:0000256" key="5">
    <source>
        <dbReference type="ARBA" id="ARBA00023274"/>
    </source>
</evidence>
<proteinExistence type="inferred from homology"/>
<feature type="compositionally biased region" description="Low complexity" evidence="7">
    <location>
        <begin position="242"/>
        <end position="258"/>
    </location>
</feature>
<dbReference type="RefSeq" id="XP_029219031.1">
    <property type="nucleotide sequence ID" value="XM_029364323.1"/>
</dbReference>
<dbReference type="CDD" id="cd23701">
    <property type="entry name" value="At1g26750"/>
    <property type="match status" value="1"/>
</dbReference>
<dbReference type="GeneID" id="40310837"/>
<gene>
    <name evidence="8" type="ORF">BESB_059090</name>
</gene>
<comment type="similarity">
    <text evidence="2">Belongs to the mitochondrion-specific ribosomal protein mS23 family.</text>
</comment>
<name>A0A2A9MHZ8_BESBE</name>
<dbReference type="AlphaFoldDB" id="A0A2A9MHZ8"/>
<dbReference type="OrthoDB" id="206354at2759"/>
<evidence type="ECO:0000256" key="3">
    <source>
        <dbReference type="ARBA" id="ARBA00022980"/>
    </source>
</evidence>
<keyword evidence="3" id="KW-0689">Ribosomal protein</keyword>
<reference evidence="8 9" key="1">
    <citation type="submission" date="2017-09" db="EMBL/GenBank/DDBJ databases">
        <title>Genome sequencing of Besnoitia besnoiti strain Bb-Ger1.</title>
        <authorList>
            <person name="Schares G."/>
            <person name="Venepally P."/>
            <person name="Lorenzi H.A."/>
        </authorList>
    </citation>
    <scope>NUCLEOTIDE SEQUENCE [LARGE SCALE GENOMIC DNA]</scope>
    <source>
        <strain evidence="8 9">Bb-Ger1</strain>
    </source>
</reference>
<dbReference type="Proteomes" id="UP000224006">
    <property type="component" value="Chromosome V"/>
</dbReference>
<evidence type="ECO:0000256" key="1">
    <source>
        <dbReference type="ARBA" id="ARBA00004173"/>
    </source>
</evidence>
<feature type="region of interest" description="Disordered" evidence="7">
    <location>
        <begin position="230"/>
        <end position="260"/>
    </location>
</feature>
<dbReference type="VEuPathDB" id="ToxoDB:BESB_059090"/>
<evidence type="ECO:0000256" key="6">
    <source>
        <dbReference type="ARBA" id="ARBA00035137"/>
    </source>
</evidence>
<protein>
    <recommendedName>
        <fullName evidence="6">Small ribosomal subunit protein mS23</fullName>
    </recommendedName>
</protein>
<comment type="caution">
    <text evidence="8">The sequence shown here is derived from an EMBL/GenBank/DDBJ whole genome shotgun (WGS) entry which is preliminary data.</text>
</comment>
<comment type="subcellular location">
    <subcellularLocation>
        <location evidence="1">Mitochondrion</location>
    </subcellularLocation>
</comment>
<keyword evidence="9" id="KW-1185">Reference proteome</keyword>
<accession>A0A2A9MHZ8</accession>
<dbReference type="InterPro" id="IPR059242">
    <property type="entry name" value="mS23_dom"/>
</dbReference>
<evidence type="ECO:0000256" key="4">
    <source>
        <dbReference type="ARBA" id="ARBA00023128"/>
    </source>
</evidence>
<keyword evidence="4" id="KW-0496">Mitochondrion</keyword>
<sequence length="368" mass="40400">MGKGAIHYTGTNFRRVPRLDIVHRMRTLVSHGLVEQPLWLVCAERAPPLELHNLKLVDRKVHNKYLSLTQAVLKKYPNMRFQDCYVDGNDWSKGNDTYRSDHPVMQFVALQLRLMNLGLDRQTAFREAEKAFYARRLQLEKQQKLNMAAAVVAAAARDPAAVARGVQGRVGHGVPNSSAARLTAMGLGDVQPLFTTGQAYWQYEIAKSQANHLLRIRSVLRRMRSQAEAAARRSAEGEEPASDASSSSRSSSSHSSSSFLPWRQASAGLPSLRRRAFSLPDRRRRMSLVAQQLQGAPVASSAASAVSVAAADLAAGAAPVAQASEATAAEQALSAENEDLEGWSEEGAEEAMMQWFNVGEEEFDDEDA</sequence>
<organism evidence="8 9">
    <name type="scientific">Besnoitia besnoiti</name>
    <name type="common">Apicomplexan protozoan</name>
    <dbReference type="NCBI Taxonomy" id="94643"/>
    <lineage>
        <taxon>Eukaryota</taxon>
        <taxon>Sar</taxon>
        <taxon>Alveolata</taxon>
        <taxon>Apicomplexa</taxon>
        <taxon>Conoidasida</taxon>
        <taxon>Coccidia</taxon>
        <taxon>Eucoccidiorida</taxon>
        <taxon>Eimeriorina</taxon>
        <taxon>Sarcocystidae</taxon>
        <taxon>Besnoitia</taxon>
    </lineage>
</organism>
<evidence type="ECO:0000313" key="9">
    <source>
        <dbReference type="Proteomes" id="UP000224006"/>
    </source>
</evidence>